<dbReference type="EMBL" id="FNCG01000012">
    <property type="protein sequence ID" value="SDH73523.1"/>
    <property type="molecule type" value="Genomic_DNA"/>
</dbReference>
<dbReference type="AlphaFoldDB" id="A0A1G8EUE8"/>
<protein>
    <submittedName>
        <fullName evidence="3">Tetratricopeptide repeat-containing protein</fullName>
    </submittedName>
</protein>
<dbReference type="PANTHER" id="PTHR45586:SF1">
    <property type="entry name" value="LIPOPOLYSACCHARIDE ASSEMBLY PROTEIN B"/>
    <property type="match status" value="1"/>
</dbReference>
<dbReference type="Pfam" id="PF14559">
    <property type="entry name" value="TPR_19"/>
    <property type="match status" value="1"/>
</dbReference>
<dbReference type="InterPro" id="IPR051012">
    <property type="entry name" value="CellSynth/LPSAsmb/PSIAsmb"/>
</dbReference>
<dbReference type="PANTHER" id="PTHR45586">
    <property type="entry name" value="TPR REPEAT-CONTAINING PROTEIN PA4667"/>
    <property type="match status" value="1"/>
</dbReference>
<dbReference type="Gene3D" id="1.25.40.10">
    <property type="entry name" value="Tetratricopeptide repeat domain"/>
    <property type="match status" value="3"/>
</dbReference>
<dbReference type="Pfam" id="PF13174">
    <property type="entry name" value="TPR_6"/>
    <property type="match status" value="1"/>
</dbReference>
<dbReference type="SUPFAM" id="SSF48452">
    <property type="entry name" value="TPR-like"/>
    <property type="match status" value="4"/>
</dbReference>
<name>A0A1G8EUE8_9SPHI</name>
<organism evidence="3 4">
    <name type="scientific">Mucilaginibacter gossypii</name>
    <dbReference type="NCBI Taxonomy" id="551996"/>
    <lineage>
        <taxon>Bacteria</taxon>
        <taxon>Pseudomonadati</taxon>
        <taxon>Bacteroidota</taxon>
        <taxon>Sphingobacteriia</taxon>
        <taxon>Sphingobacteriales</taxon>
        <taxon>Sphingobacteriaceae</taxon>
        <taxon>Mucilaginibacter</taxon>
    </lineage>
</organism>
<keyword evidence="2" id="KW-0802">TPR repeat</keyword>
<dbReference type="InterPro" id="IPR011990">
    <property type="entry name" value="TPR-like_helical_dom_sf"/>
</dbReference>
<gene>
    <name evidence="3" type="ORF">SAMN05192573_11254</name>
</gene>
<accession>A0A1G8EUE8</accession>
<dbReference type="STRING" id="551996.SAMN05192573_11254"/>
<evidence type="ECO:0000313" key="3">
    <source>
        <dbReference type="EMBL" id="SDH73523.1"/>
    </source>
</evidence>
<proteinExistence type="predicted"/>
<keyword evidence="4" id="KW-1185">Reference proteome</keyword>
<evidence type="ECO:0000256" key="2">
    <source>
        <dbReference type="ARBA" id="ARBA00022803"/>
    </source>
</evidence>
<sequence length="608" mass="69637">MIIFEQMRALYIVIILAFCFSGRLLAQDNELLLARQYNANGEPQKALEIYQKLYKQNNENYYSVYINTLLNLKKFDEAESITKKLIRRHPDDHQYAIMLGNIYTQGGNMAKADAIYDDLIKSLPADQGEIAALASQFYQSANIDYAIKIFQQGRKLLKNDNMFTYELINLYRFKRDKISLTDEYLNFLPQNPNFINQAENAFSNVYEGSADYDMLKTALLRRIQKDPQQTIYADLLTWQYLQQKEFDLALNQALALSRRQNDDGNSIYDLCRTFIANEAYDEAIRGYEYIISKGKTSSLYIPSKIELINTKNLKVTSGKYLPEDLLGLEKDYNDLLTEFGRNSSTAFAMQKLANLQAFKLHKLKDAQKLLEETTRLNDIRPNLLADCKLDLGDIYLLNNQPWEATLLYSQVEKDFPATAVGQDALFRNAKMAYYTGDFTWAKGQLDVLKVATSQLIANDALNLLLLIQDNLAADSSGAALKVYARADLQIFAQNPEKAVMILDSIGKKFPNNALDDDIMMSKSRILIQQKDYAGAVPLLKKIVEEHPADLWADDAVFMLGDIYENRLNDKTTARNYYQKIITDYPGSLWINEARKRFRVLRGDKPDAS</sequence>
<reference evidence="4" key="1">
    <citation type="submission" date="2016-10" db="EMBL/GenBank/DDBJ databases">
        <authorList>
            <person name="Varghese N."/>
            <person name="Submissions S."/>
        </authorList>
    </citation>
    <scope>NUCLEOTIDE SEQUENCE [LARGE SCALE GENOMIC DNA]</scope>
    <source>
        <strain evidence="4">Gh-67</strain>
    </source>
</reference>
<dbReference type="InterPro" id="IPR019734">
    <property type="entry name" value="TPR_rpt"/>
</dbReference>
<evidence type="ECO:0000313" key="4">
    <source>
        <dbReference type="Proteomes" id="UP000199705"/>
    </source>
</evidence>
<evidence type="ECO:0000256" key="1">
    <source>
        <dbReference type="ARBA" id="ARBA00022737"/>
    </source>
</evidence>
<dbReference type="Proteomes" id="UP000199705">
    <property type="component" value="Unassembled WGS sequence"/>
</dbReference>
<keyword evidence="1" id="KW-0677">Repeat</keyword>